<dbReference type="PROSITE" id="PS50893">
    <property type="entry name" value="ABC_TRANSPORTER_2"/>
    <property type="match status" value="1"/>
</dbReference>
<reference evidence="13 14" key="1">
    <citation type="submission" date="2014-03" db="EMBL/GenBank/DDBJ databases">
        <title>Genomics of Bifidobacteria.</title>
        <authorList>
            <person name="Ventura M."/>
            <person name="Milani C."/>
            <person name="Lugli G.A."/>
        </authorList>
    </citation>
    <scope>NUCLEOTIDE SEQUENCE [LARGE SCALE GENOMIC DNA]</scope>
    <source>
        <strain evidence="13 14">LMG 10738</strain>
    </source>
</reference>
<dbReference type="InterPro" id="IPR003439">
    <property type="entry name" value="ABC_transporter-like_ATP-bd"/>
</dbReference>
<keyword evidence="4" id="KW-0547">Nucleotide-binding</keyword>
<evidence type="ECO:0000256" key="5">
    <source>
        <dbReference type="ARBA" id="ARBA00022840"/>
    </source>
</evidence>
<keyword evidence="6" id="KW-1278">Translocase</keyword>
<dbReference type="EC" id="3.6.3.32" evidence="13"/>
<dbReference type="Proteomes" id="UP000029067">
    <property type="component" value="Unassembled WGS sequence"/>
</dbReference>
<gene>
    <name evidence="13" type="ORF">BCUN_0165</name>
</gene>
<keyword evidence="5 13" id="KW-0067">ATP-binding</keyword>
<dbReference type="Pfam" id="PF00005">
    <property type="entry name" value="ABC_tran"/>
    <property type="match status" value="1"/>
</dbReference>
<evidence type="ECO:0000256" key="11">
    <source>
        <dbReference type="SAM" id="MobiDB-lite"/>
    </source>
</evidence>
<accession>A0A087B3S0</accession>
<dbReference type="STRING" id="1688.BCUN_0165"/>
<dbReference type="eggNOG" id="COG1135">
    <property type="taxonomic scope" value="Bacteria"/>
</dbReference>
<dbReference type="SMART" id="SM00930">
    <property type="entry name" value="NIL"/>
    <property type="match status" value="1"/>
</dbReference>
<dbReference type="AlphaFoldDB" id="A0A087B3S0"/>
<dbReference type="RefSeq" id="WP_051920402.1">
    <property type="nucleotide sequence ID" value="NZ_JGYV01000001.1"/>
</dbReference>
<name>A0A087B3S0_9BIFI</name>
<dbReference type="InterPro" id="IPR041701">
    <property type="entry name" value="MetN_ABC"/>
</dbReference>
<dbReference type="EMBL" id="JGYV01000001">
    <property type="protein sequence ID" value="KFI65670.1"/>
    <property type="molecule type" value="Genomic_DNA"/>
</dbReference>
<comment type="similarity">
    <text evidence="1">Belongs to the ABC transporter superfamily.</text>
</comment>
<dbReference type="InterPro" id="IPR027417">
    <property type="entry name" value="P-loop_NTPase"/>
</dbReference>
<evidence type="ECO:0000256" key="3">
    <source>
        <dbReference type="ARBA" id="ARBA00022475"/>
    </source>
</evidence>
<comment type="caution">
    <text evidence="13">The sequence shown here is derived from an EMBL/GenBank/DDBJ whole genome shotgun (WGS) entry which is preliminary data.</text>
</comment>
<dbReference type="SMART" id="SM00382">
    <property type="entry name" value="AAA"/>
    <property type="match status" value="1"/>
</dbReference>
<dbReference type="InterPro" id="IPR045865">
    <property type="entry name" value="ACT-like_dom_sf"/>
</dbReference>
<evidence type="ECO:0000256" key="7">
    <source>
        <dbReference type="ARBA" id="ARBA00022970"/>
    </source>
</evidence>
<dbReference type="Pfam" id="PF09383">
    <property type="entry name" value="NIL"/>
    <property type="match status" value="1"/>
</dbReference>
<dbReference type="GO" id="GO:0006865">
    <property type="term" value="P:amino acid transport"/>
    <property type="evidence" value="ECO:0007669"/>
    <property type="project" value="UniProtKB-KW"/>
</dbReference>
<keyword evidence="2" id="KW-0813">Transport</keyword>
<dbReference type="PROSITE" id="PS00211">
    <property type="entry name" value="ABC_TRANSPORTER_1"/>
    <property type="match status" value="1"/>
</dbReference>
<dbReference type="InterPro" id="IPR017871">
    <property type="entry name" value="ABC_transporter-like_CS"/>
</dbReference>
<evidence type="ECO:0000259" key="12">
    <source>
        <dbReference type="PROSITE" id="PS50893"/>
    </source>
</evidence>
<dbReference type="CDD" id="cd03258">
    <property type="entry name" value="ABC_MetN_methionine_transporter"/>
    <property type="match status" value="1"/>
</dbReference>
<dbReference type="GO" id="GO:0005886">
    <property type="term" value="C:plasma membrane"/>
    <property type="evidence" value="ECO:0007669"/>
    <property type="project" value="UniProtKB-ARBA"/>
</dbReference>
<evidence type="ECO:0000256" key="2">
    <source>
        <dbReference type="ARBA" id="ARBA00022448"/>
    </source>
</evidence>
<keyword evidence="3" id="KW-1003">Cell membrane</keyword>
<dbReference type="GO" id="GO:0005524">
    <property type="term" value="F:ATP binding"/>
    <property type="evidence" value="ECO:0007669"/>
    <property type="project" value="UniProtKB-KW"/>
</dbReference>
<evidence type="ECO:0000313" key="13">
    <source>
        <dbReference type="EMBL" id="KFI65670.1"/>
    </source>
</evidence>
<dbReference type="InterPro" id="IPR018449">
    <property type="entry name" value="NIL_domain"/>
</dbReference>
<evidence type="ECO:0000256" key="4">
    <source>
        <dbReference type="ARBA" id="ARBA00022741"/>
    </source>
</evidence>
<keyword evidence="14" id="KW-1185">Reference proteome</keyword>
<evidence type="ECO:0000256" key="10">
    <source>
        <dbReference type="ARBA" id="ARBA00063837"/>
    </source>
</evidence>
<proteinExistence type="inferred from homology"/>
<dbReference type="SUPFAM" id="SSF55021">
    <property type="entry name" value="ACT-like"/>
    <property type="match status" value="1"/>
</dbReference>
<feature type="domain" description="ABC transporter" evidence="12">
    <location>
        <begin position="12"/>
        <end position="253"/>
    </location>
</feature>
<evidence type="ECO:0000256" key="6">
    <source>
        <dbReference type="ARBA" id="ARBA00022967"/>
    </source>
</evidence>
<evidence type="ECO:0000256" key="8">
    <source>
        <dbReference type="ARBA" id="ARBA00023136"/>
    </source>
</evidence>
<dbReference type="PANTHER" id="PTHR43166">
    <property type="entry name" value="AMINO ACID IMPORT ATP-BINDING PROTEIN"/>
    <property type="match status" value="1"/>
</dbReference>
<feature type="compositionally biased region" description="Acidic residues" evidence="11">
    <location>
        <begin position="394"/>
        <end position="407"/>
    </location>
</feature>
<sequence>MAQTSEATGPIITFDHVVKEFRQRGKAHAARAVDDVTLSIDEGDVFGIIGYSGAGKSTLVRLINALEQPTSGTVTVMGQQVSSMRESQLRPLRQKIGMIFQQFNLFSSKTVAQNVAYPLKLDHWRKDYQDKRVKELLEFVGLSEHADKYPSQLSGGQKQRVGIARALATNPKVLLADEATSALDPETTTEVLELLKRVNERFGITIVLITHQMNVVQQIANRVAVMSAGKVVEQGRTYDVFAAPRQEVTKRFIATAMDGLPDQARIEVMRSQWPGRLVSVLIRQHDITDAAGRVLVPASGQDISELIARHDVRSSLLYGGIDTVQDIAIGAMTYEFTGDADHIDTFLADLARHSDIVDFGTREHPVDYDTAVARAQLAPPLEEEATRTRRTLADDLEMEEQVDDAVEETPTASQQEGSTR</sequence>
<dbReference type="PANTHER" id="PTHR43166:SF30">
    <property type="entry name" value="METHIONINE IMPORT ATP-BINDING PROTEIN METN"/>
    <property type="match status" value="1"/>
</dbReference>
<keyword evidence="7" id="KW-0029">Amino-acid transport</keyword>
<dbReference type="GO" id="GO:0016887">
    <property type="term" value="F:ATP hydrolysis activity"/>
    <property type="evidence" value="ECO:0007669"/>
    <property type="project" value="InterPro"/>
</dbReference>
<dbReference type="SUPFAM" id="SSF52540">
    <property type="entry name" value="P-loop containing nucleoside triphosphate hydrolases"/>
    <property type="match status" value="1"/>
</dbReference>
<keyword evidence="13" id="KW-0378">Hydrolase</keyword>
<dbReference type="Gene3D" id="3.40.50.300">
    <property type="entry name" value="P-loop containing nucleotide triphosphate hydrolases"/>
    <property type="match status" value="1"/>
</dbReference>
<evidence type="ECO:0000313" key="14">
    <source>
        <dbReference type="Proteomes" id="UP000029067"/>
    </source>
</evidence>
<evidence type="ECO:0000256" key="9">
    <source>
        <dbReference type="ARBA" id="ARBA00054718"/>
    </source>
</evidence>
<evidence type="ECO:0000256" key="1">
    <source>
        <dbReference type="ARBA" id="ARBA00005417"/>
    </source>
</evidence>
<organism evidence="13 14">
    <name type="scientific">Bifidobacterium cuniculi</name>
    <dbReference type="NCBI Taxonomy" id="1688"/>
    <lineage>
        <taxon>Bacteria</taxon>
        <taxon>Bacillati</taxon>
        <taxon>Actinomycetota</taxon>
        <taxon>Actinomycetes</taxon>
        <taxon>Bifidobacteriales</taxon>
        <taxon>Bifidobacteriaceae</taxon>
        <taxon>Bifidobacterium</taxon>
    </lineage>
</organism>
<dbReference type="OrthoDB" id="4283894at2"/>
<feature type="region of interest" description="Disordered" evidence="11">
    <location>
        <begin position="379"/>
        <end position="420"/>
    </location>
</feature>
<dbReference type="Gene3D" id="3.30.70.260">
    <property type="match status" value="1"/>
</dbReference>
<feature type="compositionally biased region" description="Polar residues" evidence="11">
    <location>
        <begin position="410"/>
        <end position="420"/>
    </location>
</feature>
<dbReference type="FunFam" id="3.40.50.300:FF:000056">
    <property type="entry name" value="Cell division ATP-binding protein FtsE"/>
    <property type="match status" value="1"/>
</dbReference>
<keyword evidence="8" id="KW-0472">Membrane</keyword>
<feature type="compositionally biased region" description="Basic and acidic residues" evidence="11">
    <location>
        <begin position="384"/>
        <end position="393"/>
    </location>
</feature>
<comment type="subunit">
    <text evidence="10">Homodimer. Forms a membrane-associated complex with FtsX.</text>
</comment>
<comment type="function">
    <text evidence="9">Part of the ABC transporter FtsEX involved in cellular division. Has ATPase activity.</text>
</comment>
<dbReference type="InterPro" id="IPR003593">
    <property type="entry name" value="AAA+_ATPase"/>
</dbReference>
<dbReference type="InterPro" id="IPR050086">
    <property type="entry name" value="MetN_ABC_transporter-like"/>
</dbReference>
<protein>
    <submittedName>
        <fullName evidence="13">D-methionine ABC transporter, ATP-binding protein</fullName>
        <ecNumber evidence="13">3.6.3.32</ecNumber>
    </submittedName>
</protein>